<reference evidence="1 2" key="1">
    <citation type="submission" date="2018-02" db="EMBL/GenBank/DDBJ databases">
        <title>8 Nocardia nova and 1 Nocardia cyriacigeorgica strain used for evolution to TMP-SMX.</title>
        <authorList>
            <person name="Mehta H."/>
            <person name="Weng J."/>
            <person name="Shamoo Y."/>
        </authorList>
    </citation>
    <scope>NUCLEOTIDE SEQUENCE [LARGE SCALE GENOMIC DNA]</scope>
    <source>
        <strain evidence="1 2">MDA3139</strain>
    </source>
</reference>
<dbReference type="EMBL" id="PSZC01000016">
    <property type="protein sequence ID" value="PPJ36112.1"/>
    <property type="molecule type" value="Genomic_DNA"/>
</dbReference>
<sequence>MILAVGDRRPELRPDLTTVPIEGVDPVRVVPATRVTDTNPLIADFLNAWPSDAVAHSMPRNGDRHSP</sequence>
<proteinExistence type="predicted"/>
<name>A0A2S6ALL6_9NOCA</name>
<organism evidence="1 2">
    <name type="scientific">Nocardia nova</name>
    <dbReference type="NCBI Taxonomy" id="37330"/>
    <lineage>
        <taxon>Bacteria</taxon>
        <taxon>Bacillati</taxon>
        <taxon>Actinomycetota</taxon>
        <taxon>Actinomycetes</taxon>
        <taxon>Mycobacteriales</taxon>
        <taxon>Nocardiaceae</taxon>
        <taxon>Nocardia</taxon>
    </lineage>
</organism>
<protein>
    <submittedName>
        <fullName evidence="1">Uncharacterized protein</fullName>
    </submittedName>
</protein>
<gene>
    <name evidence="1" type="ORF">C5E45_22195</name>
</gene>
<dbReference type="Proteomes" id="UP000239874">
    <property type="component" value="Unassembled WGS sequence"/>
</dbReference>
<comment type="caution">
    <text evidence="1">The sequence shown here is derived from an EMBL/GenBank/DDBJ whole genome shotgun (WGS) entry which is preliminary data.</text>
</comment>
<evidence type="ECO:0000313" key="2">
    <source>
        <dbReference type="Proteomes" id="UP000239874"/>
    </source>
</evidence>
<dbReference type="RefSeq" id="WP_104376766.1">
    <property type="nucleotide sequence ID" value="NZ_PSZC01000016.1"/>
</dbReference>
<dbReference type="OrthoDB" id="3176554at2"/>
<accession>A0A2S6ALL6</accession>
<evidence type="ECO:0000313" key="1">
    <source>
        <dbReference type="EMBL" id="PPJ36112.1"/>
    </source>
</evidence>
<dbReference type="AlphaFoldDB" id="A0A2S6ALL6"/>